<reference evidence="1 2" key="1">
    <citation type="submission" date="2020-03" db="EMBL/GenBank/DDBJ databases">
        <title>Sequencing the genomes of 1000 actinobacteria strains.</title>
        <authorList>
            <person name="Klenk H.-P."/>
        </authorList>
    </citation>
    <scope>NUCLEOTIDE SEQUENCE [LARGE SCALE GENOMIC DNA]</scope>
    <source>
        <strain evidence="1 2">DSM 45668</strain>
    </source>
</reference>
<sequence length="372" mass="38339">MVVPLAVVRDARRRRWTVVAMVTAALLTAPLVVAALRPSGPPRDPAALRELVLRSGTVPYQGYAHSTGALALPDLPDLGDVAKLFATTTTMHAWYAGPVRSRVAVLTVTGEQDLYRMPDADYTWDYGTRTLTELTGTPALRLPRASDLLPPDLARWLLNATPGDRLDALPGRNVAGVAASGLRVVPADPDTAIGQADLWADPATGLPVRVEVTARGQRAPGLVSTFDAVEETAPVIATPDLAPGASFTLTTAPDLSRALRALGSARLPPVLHGRPARASGLDGVALYGPGLAAFAVVRVPPEVAGSVADAAATAGGAKSALTAGSVVVLSIPPLSLAVVQPHEGGRGYLLAGLVTPEVLRAAAGELAQRSGR</sequence>
<dbReference type="EMBL" id="JAANOU010000001">
    <property type="protein sequence ID" value="NIH80609.1"/>
    <property type="molecule type" value="Genomic_DNA"/>
</dbReference>
<accession>A0ABX0SY94</accession>
<proteinExistence type="predicted"/>
<evidence type="ECO:0000313" key="2">
    <source>
        <dbReference type="Proteomes" id="UP000754495"/>
    </source>
</evidence>
<evidence type="ECO:0008006" key="3">
    <source>
        <dbReference type="Google" id="ProtNLM"/>
    </source>
</evidence>
<keyword evidence="2" id="KW-1185">Reference proteome</keyword>
<gene>
    <name evidence="1" type="ORF">FHX46_003139</name>
</gene>
<dbReference type="Gene3D" id="2.50.20.10">
    <property type="entry name" value="Lipoprotein localisation LolA/LolB/LppX"/>
    <property type="match status" value="1"/>
</dbReference>
<protein>
    <recommendedName>
        <fullName evidence="3">Sigma E regulatory protein, MucB/RseB</fullName>
    </recommendedName>
</protein>
<dbReference type="Proteomes" id="UP000754495">
    <property type="component" value="Unassembled WGS sequence"/>
</dbReference>
<comment type="caution">
    <text evidence="1">The sequence shown here is derived from an EMBL/GenBank/DDBJ whole genome shotgun (WGS) entry which is preliminary data.</text>
</comment>
<evidence type="ECO:0000313" key="1">
    <source>
        <dbReference type="EMBL" id="NIH80609.1"/>
    </source>
</evidence>
<name>A0ABX0SY94_9PSEU</name>
<dbReference type="RefSeq" id="WP_313886152.1">
    <property type="nucleotide sequence ID" value="NZ_JAANOU010000001.1"/>
</dbReference>
<organism evidence="1 2">
    <name type="scientific">Amycolatopsis viridis</name>
    <dbReference type="NCBI Taxonomy" id="185678"/>
    <lineage>
        <taxon>Bacteria</taxon>
        <taxon>Bacillati</taxon>
        <taxon>Actinomycetota</taxon>
        <taxon>Actinomycetes</taxon>
        <taxon>Pseudonocardiales</taxon>
        <taxon>Pseudonocardiaceae</taxon>
        <taxon>Amycolatopsis</taxon>
    </lineage>
</organism>